<feature type="compositionally biased region" description="Basic and acidic residues" evidence="1">
    <location>
        <begin position="325"/>
        <end position="338"/>
    </location>
</feature>
<dbReference type="PANTHER" id="PTHR23325">
    <property type="entry name" value="SERUM RESPONSE FACTOR-BINDING"/>
    <property type="match status" value="1"/>
</dbReference>
<dbReference type="EMBL" id="CAKKLH010000066">
    <property type="protein sequence ID" value="CAH0101742.1"/>
    <property type="molecule type" value="Genomic_DNA"/>
</dbReference>
<reference evidence="2" key="1">
    <citation type="submission" date="2021-11" db="EMBL/GenBank/DDBJ databases">
        <authorList>
            <person name="Schell T."/>
        </authorList>
    </citation>
    <scope>NUCLEOTIDE SEQUENCE</scope>
    <source>
        <strain evidence="2">M5</strain>
    </source>
</reference>
<proteinExistence type="predicted"/>
<dbReference type="InterPro" id="IPR037393">
    <property type="entry name" value="Bud22/SRFB1"/>
</dbReference>
<dbReference type="GO" id="GO:0030490">
    <property type="term" value="P:maturation of SSU-rRNA"/>
    <property type="evidence" value="ECO:0007669"/>
    <property type="project" value="TreeGrafter"/>
</dbReference>
<dbReference type="AlphaFoldDB" id="A0A8J2RKS4"/>
<organism evidence="2 3">
    <name type="scientific">Daphnia galeata</name>
    <dbReference type="NCBI Taxonomy" id="27404"/>
    <lineage>
        <taxon>Eukaryota</taxon>
        <taxon>Metazoa</taxon>
        <taxon>Ecdysozoa</taxon>
        <taxon>Arthropoda</taxon>
        <taxon>Crustacea</taxon>
        <taxon>Branchiopoda</taxon>
        <taxon>Diplostraca</taxon>
        <taxon>Cladocera</taxon>
        <taxon>Anomopoda</taxon>
        <taxon>Daphniidae</taxon>
        <taxon>Daphnia</taxon>
    </lineage>
</organism>
<gene>
    <name evidence="2" type="ORF">DGAL_LOCUS4082</name>
</gene>
<dbReference type="PANTHER" id="PTHR23325:SF1">
    <property type="entry name" value="SERUM RESPONSE FACTOR-BINDING PROTEIN 1"/>
    <property type="match status" value="1"/>
</dbReference>
<evidence type="ECO:0000313" key="2">
    <source>
        <dbReference type="EMBL" id="CAH0101742.1"/>
    </source>
</evidence>
<protein>
    <recommendedName>
        <fullName evidence="4">Serum response factor-binding protein 1</fullName>
    </recommendedName>
</protein>
<name>A0A8J2RKS4_9CRUS</name>
<dbReference type="OrthoDB" id="3364872at2759"/>
<dbReference type="GO" id="GO:0030686">
    <property type="term" value="C:90S preribosome"/>
    <property type="evidence" value="ECO:0007669"/>
    <property type="project" value="TreeGrafter"/>
</dbReference>
<dbReference type="Proteomes" id="UP000789390">
    <property type="component" value="Unassembled WGS sequence"/>
</dbReference>
<evidence type="ECO:0008006" key="4">
    <source>
        <dbReference type="Google" id="ProtNLM"/>
    </source>
</evidence>
<dbReference type="GO" id="GO:0005634">
    <property type="term" value="C:nucleus"/>
    <property type="evidence" value="ECO:0007669"/>
    <property type="project" value="TreeGrafter"/>
</dbReference>
<sequence>MTTRNRIEKLALNNQIVKMRKDVKRARLWLINDLNHRVKKLNKATAKERDIEKNQCKAEKLRGEIQILKHIDVDEVSKFALCNKQESSNQVIDGNGLDIAQKVILHLANHKFVQEQVKMFREIYAVPIDRLIILIRSLGLQYQKKKKKSLLNISVEENQPKEMKKKKVLLTKKQVSEGKKVVHKVIHSPELKETPIECLHDSAEEDSKLMFNLVIQEKYDEVCDLSSSAEIDSLIKIGPSHISQSSPENCILDVHHNLDALQNSRISTINPIVKKNANRKENLNEKIPWPKLLVPQINKTVGTMIIKQLNLDYEADTISVDEYHNKVDDGRDSNEPPRDSFFLGGVDSPLEGVDEEKKDNHFDSLKAHSRKNLGKRTSQNKTFCKLASNTRELTNGPTQIRQSAKAPSASMPEVLHPSWQAKRKEKELKIDISGCHGNKITFDDD</sequence>
<evidence type="ECO:0000313" key="3">
    <source>
        <dbReference type="Proteomes" id="UP000789390"/>
    </source>
</evidence>
<accession>A0A8J2RKS4</accession>
<keyword evidence="3" id="KW-1185">Reference proteome</keyword>
<evidence type="ECO:0000256" key="1">
    <source>
        <dbReference type="SAM" id="MobiDB-lite"/>
    </source>
</evidence>
<comment type="caution">
    <text evidence="2">The sequence shown here is derived from an EMBL/GenBank/DDBJ whole genome shotgun (WGS) entry which is preliminary data.</text>
</comment>
<feature type="region of interest" description="Disordered" evidence="1">
    <location>
        <begin position="325"/>
        <end position="356"/>
    </location>
</feature>